<gene>
    <name evidence="6" type="ORF">D9X91_11675</name>
</gene>
<dbReference type="InterPro" id="IPR027417">
    <property type="entry name" value="P-loop_NTPase"/>
</dbReference>
<comment type="similarity">
    <text evidence="4">Belongs to the helicase family. DinG subfamily.</text>
</comment>
<dbReference type="OrthoDB" id="9803913at2"/>
<dbReference type="SUPFAM" id="SSF52540">
    <property type="entry name" value="P-loop containing nucleoside triphosphate hydrolases"/>
    <property type="match status" value="1"/>
</dbReference>
<dbReference type="InterPro" id="IPR014013">
    <property type="entry name" value="Helic_SF1/SF2_ATP-bd_DinG/Rad3"/>
</dbReference>
<comment type="caution">
    <text evidence="6">The sequence shown here is derived from an EMBL/GenBank/DDBJ whole genome shotgun (WGS) entry which is preliminary data.</text>
</comment>
<feature type="domain" description="Helicase ATP-binding" evidence="5">
    <location>
        <begin position="28"/>
        <end position="302"/>
    </location>
</feature>
<evidence type="ECO:0000256" key="1">
    <source>
        <dbReference type="ARBA" id="ARBA00022741"/>
    </source>
</evidence>
<dbReference type="GO" id="GO:0005524">
    <property type="term" value="F:ATP binding"/>
    <property type="evidence" value="ECO:0007669"/>
    <property type="project" value="UniProtKB-KW"/>
</dbReference>
<dbReference type="GO" id="GO:0016818">
    <property type="term" value="F:hydrolase activity, acting on acid anhydrides, in phosphorus-containing anhydrides"/>
    <property type="evidence" value="ECO:0007669"/>
    <property type="project" value="InterPro"/>
</dbReference>
<dbReference type="RefSeq" id="WP_121680805.1">
    <property type="nucleotide sequence ID" value="NZ_RCVZ01000007.1"/>
</dbReference>
<dbReference type="AlphaFoldDB" id="A0A3L7JYG1"/>
<keyword evidence="2" id="KW-0378">Hydrolase</keyword>
<reference evidence="6 7" key="1">
    <citation type="submission" date="2018-10" db="EMBL/GenBank/DDBJ databases">
        <title>Falsibacillus sp. genome draft.</title>
        <authorList>
            <person name="Shi S."/>
        </authorList>
    </citation>
    <scope>NUCLEOTIDE SEQUENCE [LARGE SCALE GENOMIC DNA]</scope>
    <source>
        <strain evidence="6 7">GY 10110</strain>
    </source>
</reference>
<dbReference type="PROSITE" id="PS51193">
    <property type="entry name" value="HELICASE_ATP_BIND_2"/>
    <property type="match status" value="1"/>
</dbReference>
<dbReference type="SMART" id="SM00491">
    <property type="entry name" value="HELICc2"/>
    <property type="match status" value="1"/>
</dbReference>
<dbReference type="Gene3D" id="3.40.50.300">
    <property type="entry name" value="P-loop containing nucleotide triphosphate hydrolases"/>
    <property type="match status" value="2"/>
</dbReference>
<dbReference type="InterPro" id="IPR006555">
    <property type="entry name" value="ATP-dep_Helicase_C"/>
</dbReference>
<keyword evidence="7" id="KW-1185">Reference proteome</keyword>
<dbReference type="Pfam" id="PF13307">
    <property type="entry name" value="Helicase_C_2"/>
    <property type="match status" value="1"/>
</dbReference>
<dbReference type="PANTHER" id="PTHR11472">
    <property type="entry name" value="DNA REPAIR DEAD HELICASE RAD3/XP-D SUBFAMILY MEMBER"/>
    <property type="match status" value="1"/>
</dbReference>
<keyword evidence="1" id="KW-0547">Nucleotide-binding</keyword>
<dbReference type="EMBL" id="RCVZ01000007">
    <property type="protein sequence ID" value="RLQ95149.1"/>
    <property type="molecule type" value="Genomic_DNA"/>
</dbReference>
<dbReference type="PANTHER" id="PTHR11472:SF57">
    <property type="entry name" value="ATP-DEPENDENT HELICASE YPVA-RELATED"/>
    <property type="match status" value="1"/>
</dbReference>
<dbReference type="Proteomes" id="UP000276770">
    <property type="component" value="Unassembled WGS sequence"/>
</dbReference>
<dbReference type="GO" id="GO:0003678">
    <property type="term" value="F:DNA helicase activity"/>
    <property type="evidence" value="ECO:0007669"/>
    <property type="project" value="TreeGrafter"/>
</dbReference>
<organism evidence="6 7">
    <name type="scientific">Falsibacillus albus</name>
    <dbReference type="NCBI Taxonomy" id="2478915"/>
    <lineage>
        <taxon>Bacteria</taxon>
        <taxon>Bacillati</taxon>
        <taxon>Bacillota</taxon>
        <taxon>Bacilli</taxon>
        <taxon>Bacillales</taxon>
        <taxon>Bacillaceae</taxon>
        <taxon>Falsibacillus</taxon>
    </lineage>
</organism>
<evidence type="ECO:0000256" key="3">
    <source>
        <dbReference type="ARBA" id="ARBA00022840"/>
    </source>
</evidence>
<accession>A0A3L7JYG1</accession>
<keyword evidence="6" id="KW-0347">Helicase</keyword>
<dbReference type="InterPro" id="IPR045028">
    <property type="entry name" value="DinG/Rad3-like"/>
</dbReference>
<name>A0A3L7JYG1_9BACI</name>
<keyword evidence="3" id="KW-0067">ATP-binding</keyword>
<dbReference type="GO" id="GO:0006139">
    <property type="term" value="P:nucleobase-containing compound metabolic process"/>
    <property type="evidence" value="ECO:0007669"/>
    <property type="project" value="InterPro"/>
</dbReference>
<sequence>MNHPLPFAISKTDSFYELLNDWIGDVFYDILPEKGYEIRDEQIYMAFQLLKAYKEKQVIFAEAGVGTGKTFVYLLYALCYARYTGKPAIIACADETLIEQLVKEDGDIKKLEKALDLKVDVRLAKSRDQYLCLQKLNHVMETSDNESFDDVFESLPNFVHSPGSMKKFDVYGDRKEYSTLSDEEWKQIGWDPLQDCLSCELRHRCGQTLHREHYRKSADLLICSHDFYMEHVWTKDSRKREGQLPLLPEASSVIFDEGHLLEFASQKALTYRITWQTLNDLLTKLLSNDVREKTLYVIEDVLSLNDEWFDMLKSGVVYTDGSDRHRISKTEEIIRSAERLQGMIEKLLEELVLDSEMYIINEYDLKVVEEYLEQISYSLKLFTTDDKGITWFEESRSESTLVIMPRLVEDILREEVFSQNIPFVFSSATLSNDQDFTYISSSLGIDSYGSLSVESPFDYDEAMEANFKLTMNIESKCKEALDSLMKSNGQTLVLFNSESDLKAFKNYCAKYDQELPFAILFEGDQEISTLVYEFQTNVSSVLCSYHLWEGLDIPGQSLSNVIIFSLPFPPNDPVFEAKRNHVEDPFKEVDLPYMMLRFRQGFGRLIRTSEDAGTVSVYMDENEMEKYGGHLKKLLPVALHNTAAIN</sequence>
<protein>
    <submittedName>
        <fullName evidence="6">ATP-dependent DNA helicase</fullName>
    </submittedName>
</protein>
<proteinExistence type="inferred from homology"/>
<evidence type="ECO:0000313" key="7">
    <source>
        <dbReference type="Proteomes" id="UP000276770"/>
    </source>
</evidence>
<evidence type="ECO:0000313" key="6">
    <source>
        <dbReference type="EMBL" id="RLQ95149.1"/>
    </source>
</evidence>
<evidence type="ECO:0000256" key="2">
    <source>
        <dbReference type="ARBA" id="ARBA00022801"/>
    </source>
</evidence>
<evidence type="ECO:0000259" key="5">
    <source>
        <dbReference type="PROSITE" id="PS51193"/>
    </source>
</evidence>
<dbReference type="GO" id="GO:0003676">
    <property type="term" value="F:nucleic acid binding"/>
    <property type="evidence" value="ECO:0007669"/>
    <property type="project" value="InterPro"/>
</dbReference>
<evidence type="ECO:0000256" key="4">
    <source>
        <dbReference type="ARBA" id="ARBA00038058"/>
    </source>
</evidence>